<evidence type="ECO:0000256" key="3">
    <source>
        <dbReference type="ARBA" id="ARBA00022676"/>
    </source>
</evidence>
<evidence type="ECO:0000256" key="7">
    <source>
        <dbReference type="ARBA" id="ARBA00023136"/>
    </source>
</evidence>
<keyword evidence="3" id="KW-0328">Glycosyltransferase</keyword>
<keyword evidence="7 8" id="KW-0472">Membrane</keyword>
<dbReference type="InterPro" id="IPR038731">
    <property type="entry name" value="RgtA/B/C-like"/>
</dbReference>
<feature type="transmembrane region" description="Helical" evidence="8">
    <location>
        <begin position="247"/>
        <end position="266"/>
    </location>
</feature>
<feature type="domain" description="Glycosyltransferase RgtA/B/C/D-like" evidence="10">
    <location>
        <begin position="53"/>
        <end position="211"/>
    </location>
</feature>
<feature type="signal peptide" evidence="9">
    <location>
        <begin position="1"/>
        <end position="20"/>
    </location>
</feature>
<evidence type="ECO:0000259" key="10">
    <source>
        <dbReference type="Pfam" id="PF13231"/>
    </source>
</evidence>
<dbReference type="GO" id="GO:0016763">
    <property type="term" value="F:pentosyltransferase activity"/>
    <property type="evidence" value="ECO:0007669"/>
    <property type="project" value="TreeGrafter"/>
</dbReference>
<organism evidence="11 12">
    <name type="scientific">Neotabrizicola shimadae</name>
    <dbReference type="NCBI Taxonomy" id="2807096"/>
    <lineage>
        <taxon>Bacteria</taxon>
        <taxon>Pseudomonadati</taxon>
        <taxon>Pseudomonadota</taxon>
        <taxon>Alphaproteobacteria</taxon>
        <taxon>Rhodobacterales</taxon>
        <taxon>Paracoccaceae</taxon>
        <taxon>Neotabrizicola</taxon>
    </lineage>
</organism>
<feature type="transmembrane region" description="Helical" evidence="8">
    <location>
        <begin position="73"/>
        <end position="91"/>
    </location>
</feature>
<keyword evidence="5 8" id="KW-0812">Transmembrane</keyword>
<dbReference type="AlphaFoldDB" id="A0A8G0ZUG0"/>
<accession>A0A8G0ZUG0</accession>
<proteinExistence type="predicted"/>
<dbReference type="PANTHER" id="PTHR33908">
    <property type="entry name" value="MANNOSYLTRANSFERASE YKCB-RELATED"/>
    <property type="match status" value="1"/>
</dbReference>
<evidence type="ECO:0000256" key="6">
    <source>
        <dbReference type="ARBA" id="ARBA00022989"/>
    </source>
</evidence>
<evidence type="ECO:0000256" key="1">
    <source>
        <dbReference type="ARBA" id="ARBA00004651"/>
    </source>
</evidence>
<sequence>MMRKDVLVLGAFAAYFAAHAALRTWAGGGLEVDEGEMLVLGRRWQWGYGPQFPLYNWMQAASFALFGPTTLGLAALKNLVLWISVAGLYLGLRRVHALPVALAGALTLALLPNVVWEFQRASSHSIVLLAGVCWTVWAVMGVLARGARRDWVLLGLVVGLGGLTKANYWLVPVVLAAVLALGRPPLPDLPRRSVWPGLAVAGLVAVAILAWPYLWMLEHPDLTMASTGKAFRSEFGLVPGLEGLAEAAVGTVAGLLPVGLAAWMLARGRAVPAGPDWPGRLLVAAGIAGLGLSAVAILVAGATEVESRWLVPAYVLLAAGLMVQAARRATPAGLRRLWVACGVIGALTLGGMANHRLSAPGTGMIDFAPLAEAVDRMAPDVVMADYHIGGNLVLLRPGLAVLAPLAGAVPPEARRVLVLTRGGAVPDPVTAFALRGLEPPPEAAGRVVETVALPYLRPVEERFEVGAMLLPEVALSLAR</sequence>
<keyword evidence="2" id="KW-1003">Cell membrane</keyword>
<evidence type="ECO:0000256" key="4">
    <source>
        <dbReference type="ARBA" id="ARBA00022679"/>
    </source>
</evidence>
<feature type="transmembrane region" description="Helical" evidence="8">
    <location>
        <begin position="278"/>
        <end position="303"/>
    </location>
</feature>
<dbReference type="GO" id="GO:0009103">
    <property type="term" value="P:lipopolysaccharide biosynthetic process"/>
    <property type="evidence" value="ECO:0007669"/>
    <property type="project" value="UniProtKB-ARBA"/>
</dbReference>
<dbReference type="EMBL" id="CP069370">
    <property type="protein sequence ID" value="QYZ70323.1"/>
    <property type="molecule type" value="Genomic_DNA"/>
</dbReference>
<evidence type="ECO:0000313" key="11">
    <source>
        <dbReference type="EMBL" id="QYZ70323.1"/>
    </source>
</evidence>
<name>A0A8G0ZUG0_9RHOB</name>
<dbReference type="KEGG" id="nsm:JO391_01955"/>
<evidence type="ECO:0000256" key="5">
    <source>
        <dbReference type="ARBA" id="ARBA00022692"/>
    </source>
</evidence>
<protein>
    <submittedName>
        <fullName evidence="11">Glycosyltransferase family 39 protein</fullName>
    </submittedName>
</protein>
<feature type="transmembrane region" description="Helical" evidence="8">
    <location>
        <begin position="309"/>
        <end position="325"/>
    </location>
</feature>
<comment type="subcellular location">
    <subcellularLocation>
        <location evidence="1">Cell membrane</location>
        <topology evidence="1">Multi-pass membrane protein</topology>
    </subcellularLocation>
</comment>
<gene>
    <name evidence="11" type="ORF">JO391_01955</name>
</gene>
<feature type="transmembrane region" description="Helical" evidence="8">
    <location>
        <begin position="97"/>
        <end position="115"/>
    </location>
</feature>
<dbReference type="RefSeq" id="WP_220662539.1">
    <property type="nucleotide sequence ID" value="NZ_CP069370.1"/>
</dbReference>
<dbReference type="InterPro" id="IPR050297">
    <property type="entry name" value="LipidA_mod_glycosyltrf_83"/>
</dbReference>
<feature type="chain" id="PRO_5034393618" evidence="9">
    <location>
        <begin position="21"/>
        <end position="479"/>
    </location>
</feature>
<keyword evidence="6 8" id="KW-1133">Transmembrane helix</keyword>
<feature type="transmembrane region" description="Helical" evidence="8">
    <location>
        <begin position="194"/>
        <end position="214"/>
    </location>
</feature>
<feature type="transmembrane region" description="Helical" evidence="8">
    <location>
        <begin position="127"/>
        <end position="146"/>
    </location>
</feature>
<evidence type="ECO:0000256" key="8">
    <source>
        <dbReference type="SAM" id="Phobius"/>
    </source>
</evidence>
<evidence type="ECO:0000313" key="12">
    <source>
        <dbReference type="Proteomes" id="UP000826300"/>
    </source>
</evidence>
<dbReference type="Pfam" id="PF13231">
    <property type="entry name" value="PMT_2"/>
    <property type="match status" value="1"/>
</dbReference>
<reference evidence="11" key="1">
    <citation type="submission" date="2021-02" db="EMBL/GenBank/DDBJ databases">
        <title>Rhodobacter shimadae sp. nov., an aerobic anoxygenic phototrophic bacterium isolated from a hot spring.</title>
        <authorList>
            <person name="Muramatsu S."/>
            <person name="Haruta S."/>
            <person name="Hirose S."/>
            <person name="Hanada S."/>
        </authorList>
    </citation>
    <scope>NUCLEOTIDE SEQUENCE</scope>
    <source>
        <strain evidence="11">N10</strain>
    </source>
</reference>
<dbReference type="Proteomes" id="UP000826300">
    <property type="component" value="Chromosome"/>
</dbReference>
<evidence type="ECO:0000256" key="9">
    <source>
        <dbReference type="SAM" id="SignalP"/>
    </source>
</evidence>
<keyword evidence="12" id="KW-1185">Reference proteome</keyword>
<dbReference type="GO" id="GO:0005886">
    <property type="term" value="C:plasma membrane"/>
    <property type="evidence" value="ECO:0007669"/>
    <property type="project" value="UniProtKB-SubCell"/>
</dbReference>
<keyword evidence="4" id="KW-0808">Transferase</keyword>
<evidence type="ECO:0000256" key="2">
    <source>
        <dbReference type="ARBA" id="ARBA00022475"/>
    </source>
</evidence>
<keyword evidence="9" id="KW-0732">Signal</keyword>
<dbReference type="PANTHER" id="PTHR33908:SF11">
    <property type="entry name" value="MEMBRANE PROTEIN"/>
    <property type="match status" value="1"/>
</dbReference>